<accession>A0A0C3GD86</accession>
<dbReference type="HOGENOM" id="CLU_2886599_0_0_1"/>
<dbReference type="AlphaFoldDB" id="A0A0C3GD86"/>
<proteinExistence type="predicted"/>
<reference evidence="2" key="2">
    <citation type="submission" date="2015-01" db="EMBL/GenBank/DDBJ databases">
        <title>Evolutionary Origins and Diversification of the Mycorrhizal Mutualists.</title>
        <authorList>
            <consortium name="DOE Joint Genome Institute"/>
            <consortium name="Mycorrhizal Genomics Consortium"/>
            <person name="Kohler A."/>
            <person name="Kuo A."/>
            <person name="Nagy L.G."/>
            <person name="Floudas D."/>
            <person name="Copeland A."/>
            <person name="Barry K.W."/>
            <person name="Cichocki N."/>
            <person name="Veneault-Fourrey C."/>
            <person name="LaButti K."/>
            <person name="Lindquist E.A."/>
            <person name="Lipzen A."/>
            <person name="Lundell T."/>
            <person name="Morin E."/>
            <person name="Murat C."/>
            <person name="Riley R."/>
            <person name="Ohm R."/>
            <person name="Sun H."/>
            <person name="Tunlid A."/>
            <person name="Henrissat B."/>
            <person name="Grigoriev I.V."/>
            <person name="Hibbett D.S."/>
            <person name="Martin F."/>
        </authorList>
    </citation>
    <scope>NUCLEOTIDE SEQUENCE [LARGE SCALE GENOMIC DNA]</scope>
    <source>
        <strain evidence="2">F 1598</strain>
    </source>
</reference>
<evidence type="ECO:0000313" key="2">
    <source>
        <dbReference type="Proteomes" id="UP000054166"/>
    </source>
</evidence>
<dbReference type="InParanoid" id="A0A0C3GD86"/>
<name>A0A0C3GD86_PILCF</name>
<dbReference type="Proteomes" id="UP000054166">
    <property type="component" value="Unassembled WGS sequence"/>
</dbReference>
<gene>
    <name evidence="1" type="ORF">PILCRDRAFT_812477</name>
</gene>
<keyword evidence="2" id="KW-1185">Reference proteome</keyword>
<evidence type="ECO:0000313" key="1">
    <source>
        <dbReference type="EMBL" id="KIM89664.1"/>
    </source>
</evidence>
<organism evidence="1 2">
    <name type="scientific">Piloderma croceum (strain F 1598)</name>
    <dbReference type="NCBI Taxonomy" id="765440"/>
    <lineage>
        <taxon>Eukaryota</taxon>
        <taxon>Fungi</taxon>
        <taxon>Dikarya</taxon>
        <taxon>Basidiomycota</taxon>
        <taxon>Agaricomycotina</taxon>
        <taxon>Agaricomycetes</taxon>
        <taxon>Agaricomycetidae</taxon>
        <taxon>Atheliales</taxon>
        <taxon>Atheliaceae</taxon>
        <taxon>Piloderma</taxon>
    </lineage>
</organism>
<reference evidence="1 2" key="1">
    <citation type="submission" date="2014-04" db="EMBL/GenBank/DDBJ databases">
        <authorList>
            <consortium name="DOE Joint Genome Institute"/>
            <person name="Kuo A."/>
            <person name="Tarkka M."/>
            <person name="Buscot F."/>
            <person name="Kohler A."/>
            <person name="Nagy L.G."/>
            <person name="Floudas D."/>
            <person name="Copeland A."/>
            <person name="Barry K.W."/>
            <person name="Cichocki N."/>
            <person name="Veneault-Fourrey C."/>
            <person name="LaButti K."/>
            <person name="Lindquist E.A."/>
            <person name="Lipzen A."/>
            <person name="Lundell T."/>
            <person name="Morin E."/>
            <person name="Murat C."/>
            <person name="Sun H."/>
            <person name="Tunlid A."/>
            <person name="Henrissat B."/>
            <person name="Grigoriev I.V."/>
            <person name="Hibbett D.S."/>
            <person name="Martin F."/>
            <person name="Nordberg H.P."/>
            <person name="Cantor M.N."/>
            <person name="Hua S.X."/>
        </authorList>
    </citation>
    <scope>NUCLEOTIDE SEQUENCE [LARGE SCALE GENOMIC DNA]</scope>
    <source>
        <strain evidence="1 2">F 1598</strain>
    </source>
</reference>
<dbReference type="EMBL" id="KN832974">
    <property type="protein sequence ID" value="KIM89664.1"/>
    <property type="molecule type" value="Genomic_DNA"/>
</dbReference>
<protein>
    <submittedName>
        <fullName evidence="1">Uncharacterized protein</fullName>
    </submittedName>
</protein>
<sequence>MGARSQEIVDRRSSKNGLKELGFGGKKYILPNDEFSGNGIAPFGANLFSTCYVGRCKHGRYES</sequence>